<evidence type="ECO:0000313" key="2">
    <source>
        <dbReference type="EMBL" id="DAD27771.1"/>
    </source>
</evidence>
<gene>
    <name evidence="2" type="ORF">HUJ06_029239</name>
</gene>
<dbReference type="GO" id="GO:0051287">
    <property type="term" value="F:NAD binding"/>
    <property type="evidence" value="ECO:0007669"/>
    <property type="project" value="InterPro"/>
</dbReference>
<name>A0A822Y877_NELNU</name>
<dbReference type="Pfam" id="PF14833">
    <property type="entry name" value="NAD_binding_11"/>
    <property type="match status" value="1"/>
</dbReference>
<dbReference type="InterPro" id="IPR029154">
    <property type="entry name" value="HIBADH-like_NADP-bd"/>
</dbReference>
<evidence type="ECO:0000259" key="1">
    <source>
        <dbReference type="Pfam" id="PF14833"/>
    </source>
</evidence>
<evidence type="ECO:0000313" key="3">
    <source>
        <dbReference type="Proteomes" id="UP000607653"/>
    </source>
</evidence>
<reference evidence="2 3" key="1">
    <citation type="journal article" date="2020" name="Mol. Biol. Evol.">
        <title>Distinct Expression and Methylation Patterns for Genes with Different Fates following a Single Whole-Genome Duplication in Flowering Plants.</title>
        <authorList>
            <person name="Shi T."/>
            <person name="Rahmani R.S."/>
            <person name="Gugger P.F."/>
            <person name="Wang M."/>
            <person name="Li H."/>
            <person name="Zhang Y."/>
            <person name="Li Z."/>
            <person name="Wang Q."/>
            <person name="Van de Peer Y."/>
            <person name="Marchal K."/>
            <person name="Chen J."/>
        </authorList>
    </citation>
    <scope>NUCLEOTIDE SEQUENCE [LARGE SCALE GENOMIC DNA]</scope>
    <source>
        <tissue evidence="2">Leaf</tissue>
    </source>
</reference>
<proteinExistence type="predicted"/>
<keyword evidence="3" id="KW-1185">Reference proteome</keyword>
<dbReference type="InterPro" id="IPR008927">
    <property type="entry name" value="6-PGluconate_DH-like_C_sf"/>
</dbReference>
<dbReference type="AlphaFoldDB" id="A0A822Y877"/>
<dbReference type="InterPro" id="IPR013328">
    <property type="entry name" value="6PGD_dom2"/>
</dbReference>
<sequence>MLLGLREGLVLTEQAMLKLRLFLESIRGGAARSKVLEIFRERMVERDFNPGVFAEYMLRQGKNLILHQQWHDRGLDSLQVASRNRRRNSSR</sequence>
<feature type="domain" description="3-hydroxyisobutyrate dehydrogenase-like NAD-binding" evidence="1">
    <location>
        <begin position="3"/>
        <end position="58"/>
    </location>
</feature>
<organism evidence="2 3">
    <name type="scientific">Nelumbo nucifera</name>
    <name type="common">Sacred lotus</name>
    <dbReference type="NCBI Taxonomy" id="4432"/>
    <lineage>
        <taxon>Eukaryota</taxon>
        <taxon>Viridiplantae</taxon>
        <taxon>Streptophyta</taxon>
        <taxon>Embryophyta</taxon>
        <taxon>Tracheophyta</taxon>
        <taxon>Spermatophyta</taxon>
        <taxon>Magnoliopsida</taxon>
        <taxon>Proteales</taxon>
        <taxon>Nelumbonaceae</taxon>
        <taxon>Nelumbo</taxon>
    </lineage>
</organism>
<dbReference type="EMBL" id="DUZY01000002">
    <property type="protein sequence ID" value="DAD27771.1"/>
    <property type="molecule type" value="Genomic_DNA"/>
</dbReference>
<protein>
    <recommendedName>
        <fullName evidence="1">3-hydroxyisobutyrate dehydrogenase-like NAD-binding domain-containing protein</fullName>
    </recommendedName>
</protein>
<dbReference type="Proteomes" id="UP000607653">
    <property type="component" value="Unassembled WGS sequence"/>
</dbReference>
<dbReference type="SUPFAM" id="SSF48179">
    <property type="entry name" value="6-phosphogluconate dehydrogenase C-terminal domain-like"/>
    <property type="match status" value="1"/>
</dbReference>
<dbReference type="Gene3D" id="1.10.1040.10">
    <property type="entry name" value="N-(1-d-carboxylethyl)-l-norvaline Dehydrogenase, domain 2"/>
    <property type="match status" value="1"/>
</dbReference>
<accession>A0A822Y877</accession>
<comment type="caution">
    <text evidence="2">The sequence shown here is derived from an EMBL/GenBank/DDBJ whole genome shotgun (WGS) entry which is preliminary data.</text>
</comment>